<dbReference type="EMBL" id="JAZDWU010000001">
    <property type="protein sequence ID" value="KAL0017496.1"/>
    <property type="molecule type" value="Genomic_DNA"/>
</dbReference>
<keyword evidence="2" id="KW-1185">Reference proteome</keyword>
<accession>A0AAW2E919</accession>
<gene>
    <name evidence="1" type="ORF">SO802_004565</name>
</gene>
<comment type="caution">
    <text evidence="1">The sequence shown here is derived from an EMBL/GenBank/DDBJ whole genome shotgun (WGS) entry which is preliminary data.</text>
</comment>
<sequence>MAEWLAFGLPALEKGSGDLRWKFVSKKTAMTVKEDGFAGRGNRLTMVFMGCNKRYRLIEPKSQNNMVKILTIGSREQ</sequence>
<dbReference type="AlphaFoldDB" id="A0AAW2E919"/>
<protein>
    <submittedName>
        <fullName evidence="1">Uncharacterized protein</fullName>
    </submittedName>
</protein>
<organism evidence="1 2">
    <name type="scientific">Lithocarpus litseifolius</name>
    <dbReference type="NCBI Taxonomy" id="425828"/>
    <lineage>
        <taxon>Eukaryota</taxon>
        <taxon>Viridiplantae</taxon>
        <taxon>Streptophyta</taxon>
        <taxon>Embryophyta</taxon>
        <taxon>Tracheophyta</taxon>
        <taxon>Spermatophyta</taxon>
        <taxon>Magnoliopsida</taxon>
        <taxon>eudicotyledons</taxon>
        <taxon>Gunneridae</taxon>
        <taxon>Pentapetalae</taxon>
        <taxon>rosids</taxon>
        <taxon>fabids</taxon>
        <taxon>Fagales</taxon>
        <taxon>Fagaceae</taxon>
        <taxon>Lithocarpus</taxon>
    </lineage>
</organism>
<reference evidence="1 2" key="1">
    <citation type="submission" date="2024-01" db="EMBL/GenBank/DDBJ databases">
        <title>A telomere-to-telomere, gap-free genome of sweet tea (Lithocarpus litseifolius).</title>
        <authorList>
            <person name="Zhou J."/>
        </authorList>
    </citation>
    <scope>NUCLEOTIDE SEQUENCE [LARGE SCALE GENOMIC DNA]</scope>
    <source>
        <strain evidence="1">Zhou-2022a</strain>
        <tissue evidence="1">Leaf</tissue>
    </source>
</reference>
<proteinExistence type="predicted"/>
<name>A0AAW2E919_9ROSI</name>
<dbReference type="Proteomes" id="UP001459277">
    <property type="component" value="Unassembled WGS sequence"/>
</dbReference>
<evidence type="ECO:0000313" key="2">
    <source>
        <dbReference type="Proteomes" id="UP001459277"/>
    </source>
</evidence>
<evidence type="ECO:0000313" key="1">
    <source>
        <dbReference type="EMBL" id="KAL0017496.1"/>
    </source>
</evidence>